<feature type="region of interest" description="Disordered" evidence="1">
    <location>
        <begin position="71"/>
        <end position="103"/>
    </location>
</feature>
<evidence type="ECO:0000313" key="2">
    <source>
        <dbReference type="EMBL" id="KAK4878266.1"/>
    </source>
</evidence>
<evidence type="ECO:0000313" key="3">
    <source>
        <dbReference type="Proteomes" id="UP001353858"/>
    </source>
</evidence>
<dbReference type="AlphaFoldDB" id="A0AAN7S8P5"/>
<proteinExistence type="predicted"/>
<accession>A0AAN7S8P5</accession>
<name>A0AAN7S8P5_9COLE</name>
<sequence>MLLEQPYPHSLKIPRITFGKRQDFIEMFMKNMETERESEAYLAMVEKLWKELNEEVQKFIDENQTEKAAVMSSAEVEKEPPKTNVVRKREDSEVEDEDYSMQADEPVEDDFSVESSDEFDYDMAANAFLEMLMFMKRIDNDMLAKNMEMEKESEAYLAMVDKLLKDLNEQLQKILDEAQTEMPSEEAAETGKEQSKTNAVRKRKVSEVEEDEDDSMQADEPVENDSSEEFDDDMAANAFLAMLMQLSKMRPRQYA</sequence>
<protein>
    <submittedName>
        <fullName evidence="2">Uncharacterized protein</fullName>
    </submittedName>
</protein>
<dbReference type="EMBL" id="JARPUR010000004">
    <property type="protein sequence ID" value="KAK4878266.1"/>
    <property type="molecule type" value="Genomic_DNA"/>
</dbReference>
<gene>
    <name evidence="2" type="ORF">RN001_010772</name>
</gene>
<dbReference type="Proteomes" id="UP001353858">
    <property type="component" value="Unassembled WGS sequence"/>
</dbReference>
<organism evidence="2 3">
    <name type="scientific">Aquatica leii</name>
    <dbReference type="NCBI Taxonomy" id="1421715"/>
    <lineage>
        <taxon>Eukaryota</taxon>
        <taxon>Metazoa</taxon>
        <taxon>Ecdysozoa</taxon>
        <taxon>Arthropoda</taxon>
        <taxon>Hexapoda</taxon>
        <taxon>Insecta</taxon>
        <taxon>Pterygota</taxon>
        <taxon>Neoptera</taxon>
        <taxon>Endopterygota</taxon>
        <taxon>Coleoptera</taxon>
        <taxon>Polyphaga</taxon>
        <taxon>Elateriformia</taxon>
        <taxon>Elateroidea</taxon>
        <taxon>Lampyridae</taxon>
        <taxon>Luciolinae</taxon>
        <taxon>Aquatica</taxon>
    </lineage>
</organism>
<reference evidence="3" key="1">
    <citation type="submission" date="2023-01" db="EMBL/GenBank/DDBJ databases">
        <title>Key to firefly adult light organ development and bioluminescence: homeobox transcription factors regulate luciferase expression and transportation to peroxisome.</title>
        <authorList>
            <person name="Fu X."/>
        </authorList>
    </citation>
    <scope>NUCLEOTIDE SEQUENCE [LARGE SCALE GENOMIC DNA]</scope>
</reference>
<comment type="caution">
    <text evidence="2">The sequence shown here is derived from an EMBL/GenBank/DDBJ whole genome shotgun (WGS) entry which is preliminary data.</text>
</comment>
<keyword evidence="3" id="KW-1185">Reference proteome</keyword>
<feature type="compositionally biased region" description="Acidic residues" evidence="1">
    <location>
        <begin position="208"/>
        <end position="233"/>
    </location>
</feature>
<feature type="compositionally biased region" description="Acidic residues" evidence="1">
    <location>
        <begin position="92"/>
        <end position="103"/>
    </location>
</feature>
<feature type="compositionally biased region" description="Basic and acidic residues" evidence="1">
    <location>
        <begin position="75"/>
        <end position="91"/>
    </location>
</feature>
<feature type="region of interest" description="Disordered" evidence="1">
    <location>
        <begin position="179"/>
        <end position="233"/>
    </location>
</feature>
<evidence type="ECO:0000256" key="1">
    <source>
        <dbReference type="SAM" id="MobiDB-lite"/>
    </source>
</evidence>